<evidence type="ECO:0000313" key="1">
    <source>
        <dbReference type="EnsemblPlants" id="AUR62032694-RA:cds"/>
    </source>
</evidence>
<reference evidence="1" key="1">
    <citation type="journal article" date="2017" name="Nature">
        <title>The genome of Chenopodium quinoa.</title>
        <authorList>
            <person name="Jarvis D.E."/>
            <person name="Ho Y.S."/>
            <person name="Lightfoot D.J."/>
            <person name="Schmoeckel S.M."/>
            <person name="Li B."/>
            <person name="Borm T.J.A."/>
            <person name="Ohyanagi H."/>
            <person name="Mineta K."/>
            <person name="Michell C.T."/>
            <person name="Saber N."/>
            <person name="Kharbatia N.M."/>
            <person name="Rupper R.R."/>
            <person name="Sharp A.R."/>
            <person name="Dally N."/>
            <person name="Boughton B.A."/>
            <person name="Woo Y.H."/>
            <person name="Gao G."/>
            <person name="Schijlen E.G.W.M."/>
            <person name="Guo X."/>
            <person name="Momin A.A."/>
            <person name="Negrao S."/>
            <person name="Al-Babili S."/>
            <person name="Gehring C."/>
            <person name="Roessner U."/>
            <person name="Jung C."/>
            <person name="Murphy K."/>
            <person name="Arold S.T."/>
            <person name="Gojobori T."/>
            <person name="van der Linden C.G."/>
            <person name="van Loo E.N."/>
            <person name="Jellen E.N."/>
            <person name="Maughan P.J."/>
            <person name="Tester M."/>
        </authorList>
    </citation>
    <scope>NUCLEOTIDE SEQUENCE [LARGE SCALE GENOMIC DNA]</scope>
    <source>
        <strain evidence="1">cv. PI 614886</strain>
    </source>
</reference>
<dbReference type="Proteomes" id="UP000596660">
    <property type="component" value="Unplaced"/>
</dbReference>
<protein>
    <submittedName>
        <fullName evidence="1">Uncharacterized protein</fullName>
    </submittedName>
</protein>
<dbReference type="AlphaFoldDB" id="A0A803MN43"/>
<dbReference type="EnsemblPlants" id="AUR62032694-RA">
    <property type="protein sequence ID" value="AUR62032694-RA:cds"/>
    <property type="gene ID" value="AUR62032694"/>
</dbReference>
<dbReference type="PANTHER" id="PTHR33240">
    <property type="entry name" value="OS08G0508500 PROTEIN"/>
    <property type="match status" value="1"/>
</dbReference>
<dbReference type="OMA" id="RCEINDR"/>
<organism evidence="1 2">
    <name type="scientific">Chenopodium quinoa</name>
    <name type="common">Quinoa</name>
    <dbReference type="NCBI Taxonomy" id="63459"/>
    <lineage>
        <taxon>Eukaryota</taxon>
        <taxon>Viridiplantae</taxon>
        <taxon>Streptophyta</taxon>
        <taxon>Embryophyta</taxon>
        <taxon>Tracheophyta</taxon>
        <taxon>Spermatophyta</taxon>
        <taxon>Magnoliopsida</taxon>
        <taxon>eudicotyledons</taxon>
        <taxon>Gunneridae</taxon>
        <taxon>Pentapetalae</taxon>
        <taxon>Caryophyllales</taxon>
        <taxon>Chenopodiaceae</taxon>
        <taxon>Chenopodioideae</taxon>
        <taxon>Atripliceae</taxon>
        <taxon>Chenopodium</taxon>
    </lineage>
</organism>
<dbReference type="PANTHER" id="PTHR33240:SF17">
    <property type="entry name" value="EUKARYOTIC PEPTIDE CHAIN RELEASE FACTOR GTP-BINDING SUBUNIT-LIKE"/>
    <property type="match status" value="1"/>
</dbReference>
<dbReference type="Gramene" id="AUR62032694-RA">
    <property type="protein sequence ID" value="AUR62032694-RA:cds"/>
    <property type="gene ID" value="AUR62032694"/>
</dbReference>
<reference evidence="1" key="2">
    <citation type="submission" date="2021-03" db="UniProtKB">
        <authorList>
            <consortium name="EnsemblPlants"/>
        </authorList>
    </citation>
    <scope>IDENTIFICATION</scope>
</reference>
<name>A0A803MN43_CHEQI</name>
<sequence length="181" mass="19759">MKGDGGQPPSLSGRNIRVDVITGGPVHGETISGARKHFPKHQHIVNALDVDSCPRPSGIADVTFTKEDARGIVFFHDDPLVLILMIDGAKIKRVLVDGGSSANILFMQAFDAMMITRQYFMLVSYPVIGFDGSTVRPEGSIVLPLRFGEGPTTRDVMVEFIVVDVPLAYNVIRDMPIIHDT</sequence>
<evidence type="ECO:0000313" key="2">
    <source>
        <dbReference type="Proteomes" id="UP000596660"/>
    </source>
</evidence>
<keyword evidence="2" id="KW-1185">Reference proteome</keyword>
<accession>A0A803MN43</accession>
<proteinExistence type="predicted"/>
<dbReference type="CDD" id="cd00303">
    <property type="entry name" value="retropepsin_like"/>
    <property type="match status" value="1"/>
</dbReference>